<dbReference type="AlphaFoldDB" id="A0A165WP69"/>
<evidence type="ECO:0000259" key="2">
    <source>
        <dbReference type="Pfam" id="PF07670"/>
    </source>
</evidence>
<dbReference type="Proteomes" id="UP000076476">
    <property type="component" value="Unassembled WGS sequence"/>
</dbReference>
<feature type="transmembrane region" description="Helical" evidence="1">
    <location>
        <begin position="88"/>
        <end position="109"/>
    </location>
</feature>
<feature type="domain" description="Nucleoside transporter/FeoB GTPase Gate" evidence="2">
    <location>
        <begin position="175"/>
        <end position="264"/>
    </location>
</feature>
<dbReference type="Pfam" id="PF07670">
    <property type="entry name" value="Gate"/>
    <property type="match status" value="2"/>
</dbReference>
<dbReference type="OrthoDB" id="9779080at2"/>
<evidence type="ECO:0000313" key="4">
    <source>
        <dbReference type="Proteomes" id="UP000076476"/>
    </source>
</evidence>
<keyword evidence="1" id="KW-0812">Transmembrane</keyword>
<dbReference type="RefSeq" id="WP_063389291.1">
    <property type="nucleotide sequence ID" value="NZ_LWBR01000065.1"/>
</dbReference>
<protein>
    <recommendedName>
        <fullName evidence="2">Nucleoside transporter/FeoB GTPase Gate domain-containing protein</fullName>
    </recommendedName>
</protein>
<organism evidence="3 4">
    <name type="scientific">Aeribacillus pallidus</name>
    <dbReference type="NCBI Taxonomy" id="33936"/>
    <lineage>
        <taxon>Bacteria</taxon>
        <taxon>Bacillati</taxon>
        <taxon>Bacillota</taxon>
        <taxon>Bacilli</taxon>
        <taxon>Bacillales</taxon>
        <taxon>Bacillaceae</taxon>
        <taxon>Aeribacillus</taxon>
    </lineage>
</organism>
<feature type="transmembrane region" description="Helical" evidence="1">
    <location>
        <begin position="252"/>
        <end position="275"/>
    </location>
</feature>
<reference evidence="3 4" key="1">
    <citation type="submission" date="2016-04" db="EMBL/GenBank/DDBJ databases">
        <title>Draft genome sequence of Aeribacillus pallidus 8m3 from petroleum reservoir.</title>
        <authorList>
            <person name="Poltaraus A.B."/>
            <person name="Nazina T.N."/>
            <person name="Tourova T.P."/>
            <person name="Malakho S.M."/>
            <person name="Korshunova A.V."/>
            <person name="Sokolova D.S."/>
        </authorList>
    </citation>
    <scope>NUCLEOTIDE SEQUENCE [LARGE SCALE GENOMIC DNA]</scope>
    <source>
        <strain evidence="3 4">8m3</strain>
    </source>
</reference>
<keyword evidence="1" id="KW-1133">Transmembrane helix</keyword>
<evidence type="ECO:0000256" key="1">
    <source>
        <dbReference type="SAM" id="Phobius"/>
    </source>
</evidence>
<feature type="transmembrane region" description="Helical" evidence="1">
    <location>
        <begin position="21"/>
        <end position="39"/>
    </location>
</feature>
<dbReference type="STRING" id="33936.AZI98_15560"/>
<name>A0A165WP69_9BACI</name>
<dbReference type="EMBL" id="LWBR01000065">
    <property type="protein sequence ID" value="KZN95163.1"/>
    <property type="molecule type" value="Genomic_DNA"/>
</dbReference>
<keyword evidence="1" id="KW-0472">Membrane</keyword>
<sequence>MKQTLKKGLQTGLETTWTLGKVIFPVTLIVSFLQHTPLIDWMVHFITPVMKVIGLNGDAAIPLVIGNFLNLYAAIGAILSIDFTIKEVFILAVMLSFSHNLLIETTVASKVGVKLWIILSVRLGLAFFSAFIINLFWDGGGEKAQYGFISQQDAVPSDWGMILLEGLEKAAMGVIQLAAIVIPLMIAIQFMKDLGWVDAFSKKMEPVTEMLGMKRNTSTTLAAGLIFGLAYGAGVMLQAVKEDGVEHRDLTLAFIFLVACHAVIEDTLIFVPIVGSVWPLLLIRLFAAILLTMIIGFVWKKQAHIGKRGTVYEH</sequence>
<evidence type="ECO:0000313" key="3">
    <source>
        <dbReference type="EMBL" id="KZN95163.1"/>
    </source>
</evidence>
<dbReference type="InterPro" id="IPR011642">
    <property type="entry name" value="Gate_dom"/>
</dbReference>
<feature type="transmembrane region" description="Helical" evidence="1">
    <location>
        <begin position="220"/>
        <end position="240"/>
    </location>
</feature>
<feature type="domain" description="Nucleoside transporter/FeoB GTPase Gate" evidence="2">
    <location>
        <begin position="17"/>
        <end position="99"/>
    </location>
</feature>
<keyword evidence="4" id="KW-1185">Reference proteome</keyword>
<feature type="transmembrane region" description="Helical" evidence="1">
    <location>
        <begin position="59"/>
        <end position="81"/>
    </location>
</feature>
<comment type="caution">
    <text evidence="3">The sequence shown here is derived from an EMBL/GenBank/DDBJ whole genome shotgun (WGS) entry which is preliminary data.</text>
</comment>
<gene>
    <name evidence="3" type="ORF">AZI98_15560</name>
</gene>
<accession>A0A165WP69</accession>
<feature type="transmembrane region" description="Helical" evidence="1">
    <location>
        <begin position="170"/>
        <end position="191"/>
    </location>
</feature>
<proteinExistence type="predicted"/>
<feature type="transmembrane region" description="Helical" evidence="1">
    <location>
        <begin position="115"/>
        <end position="137"/>
    </location>
</feature>
<feature type="transmembrane region" description="Helical" evidence="1">
    <location>
        <begin position="281"/>
        <end position="299"/>
    </location>
</feature>